<dbReference type="InterPro" id="IPR011047">
    <property type="entry name" value="Quinoprotein_ADH-like_sf"/>
</dbReference>
<feature type="signal peptide" evidence="1">
    <location>
        <begin position="1"/>
        <end position="21"/>
    </location>
</feature>
<keyword evidence="1" id="KW-0732">Signal</keyword>
<protein>
    <submittedName>
        <fullName evidence="3">PQQ enzyme repeat protein</fullName>
    </submittedName>
</protein>
<feature type="chain" id="PRO_5045225940" evidence="1">
    <location>
        <begin position="22"/>
        <end position="707"/>
    </location>
</feature>
<sequence>MSPRLLVIVAFWIGLAVSSHAQDEKLPDEPIAFGVRPGVRFLTPTSAEIRWETTIAGPAAVAFGPTRKLGRVIASPSSGTSHRVVVDDLVPGQNYWYRFGLNQGGKRSFSSFYQLEGGMNYTPPVVEASGVPAGAEEAIKRLVQPGGYAVVWGDVSPSWCEAIAAGTSMTVVAAVDDSDTLNRLRKRWYADRTYGIRLTAQLKQDVPHAIANVVVVRANQVNDVAGLLSPMGQIIKLGSGDEVADTQNDEYAWQAINADVHFGRRAALELAAWGHQYGSSGNASYSGEMLGGVDDTADLEVKWIGRPGADFGIDRNPRMPAPLAVGGRLFHQGMNRMIALDAFNGAVLWSLEIPDLRRVNIPRDCGNWCADDSHVYAAVKDRLWVIDAASGEMIRTMLLPEEYEGSSEWGYVAVTEHRVVGTVMKPGSGYSGFWDKAAWYDGKDDAATAKVCGNAIVGYDKQYGSIDWQRDADAIVHSTITISGNQIYFVEVDDPTLKQASNGKLLNRQIWNAASIVCLDLDSGEQRWKSKVPPQDHETLISFGIADDDQFILQTSGKNEFHFVSLDVTSGKPRWQQSVQWPEDHHSAHIQHAVLMNGQIFVQPHILSADDGRVVKSGTLGKRRGCATPIGAGNSIIYRGGTGPLSLWSLQDEKPSEFTRLRPSCWLSTIPAQGMLFSPEGGGGCSCGGWMETSIGFAPVLSLGDER</sequence>
<proteinExistence type="predicted"/>
<dbReference type="InterPro" id="IPR002372">
    <property type="entry name" value="PQQ_rpt_dom"/>
</dbReference>
<dbReference type="SUPFAM" id="SSF49363">
    <property type="entry name" value="Purple acid phosphatase, N-terminal domain"/>
    <property type="match status" value="1"/>
</dbReference>
<evidence type="ECO:0000259" key="2">
    <source>
        <dbReference type="Pfam" id="PF13360"/>
    </source>
</evidence>
<dbReference type="PANTHER" id="PTHR34512">
    <property type="entry name" value="CELL SURFACE PROTEIN"/>
    <property type="match status" value="1"/>
</dbReference>
<evidence type="ECO:0000313" key="3">
    <source>
        <dbReference type="EMBL" id="QDV84841.1"/>
    </source>
</evidence>
<dbReference type="RefSeq" id="WP_145213645.1">
    <property type="nucleotide sequence ID" value="NZ_CP036432.1"/>
</dbReference>
<feature type="domain" description="Pyrrolo-quinoline quinone repeat" evidence="2">
    <location>
        <begin position="454"/>
        <end position="586"/>
    </location>
</feature>
<dbReference type="Gene3D" id="2.130.10.10">
    <property type="entry name" value="YVTN repeat-like/Quinoprotein amine dehydrogenase"/>
    <property type="match status" value="1"/>
</dbReference>
<dbReference type="SUPFAM" id="SSF50998">
    <property type="entry name" value="Quinoprotein alcohol dehydrogenase-like"/>
    <property type="match status" value="1"/>
</dbReference>
<evidence type="ECO:0000313" key="4">
    <source>
        <dbReference type="Proteomes" id="UP000318081"/>
    </source>
</evidence>
<dbReference type="InterPro" id="IPR008963">
    <property type="entry name" value="Purple_acid_Pase-like_N"/>
</dbReference>
<organism evidence="3 4">
    <name type="scientific">Stieleria magnilauensis</name>
    <dbReference type="NCBI Taxonomy" id="2527963"/>
    <lineage>
        <taxon>Bacteria</taxon>
        <taxon>Pseudomonadati</taxon>
        <taxon>Planctomycetota</taxon>
        <taxon>Planctomycetia</taxon>
        <taxon>Pirellulales</taxon>
        <taxon>Pirellulaceae</taxon>
        <taxon>Stieleria</taxon>
    </lineage>
</organism>
<dbReference type="InterPro" id="IPR015943">
    <property type="entry name" value="WD40/YVTN_repeat-like_dom_sf"/>
</dbReference>
<evidence type="ECO:0000256" key="1">
    <source>
        <dbReference type="SAM" id="SignalP"/>
    </source>
</evidence>
<name>A0ABX5XW08_9BACT</name>
<dbReference type="Pfam" id="PF13360">
    <property type="entry name" value="PQQ_2"/>
    <property type="match status" value="1"/>
</dbReference>
<dbReference type="Proteomes" id="UP000318081">
    <property type="component" value="Chromosome"/>
</dbReference>
<accession>A0ABX5XW08</accession>
<dbReference type="EMBL" id="CP036432">
    <property type="protein sequence ID" value="QDV84841.1"/>
    <property type="molecule type" value="Genomic_DNA"/>
</dbReference>
<keyword evidence="4" id="KW-1185">Reference proteome</keyword>
<reference evidence="3 4" key="1">
    <citation type="submission" date="2019-02" db="EMBL/GenBank/DDBJ databases">
        <title>Deep-cultivation of Planctomycetes and their phenomic and genomic characterization uncovers novel biology.</title>
        <authorList>
            <person name="Wiegand S."/>
            <person name="Jogler M."/>
            <person name="Boedeker C."/>
            <person name="Pinto D."/>
            <person name="Vollmers J."/>
            <person name="Rivas-Marin E."/>
            <person name="Kohn T."/>
            <person name="Peeters S.H."/>
            <person name="Heuer A."/>
            <person name="Rast P."/>
            <person name="Oberbeckmann S."/>
            <person name="Bunk B."/>
            <person name="Jeske O."/>
            <person name="Meyerdierks A."/>
            <person name="Storesund J.E."/>
            <person name="Kallscheuer N."/>
            <person name="Luecker S."/>
            <person name="Lage O.M."/>
            <person name="Pohl T."/>
            <person name="Merkel B.J."/>
            <person name="Hornburger P."/>
            <person name="Mueller R.-W."/>
            <person name="Bruemmer F."/>
            <person name="Labrenz M."/>
            <person name="Spormann A.M."/>
            <person name="Op den Camp H."/>
            <person name="Overmann J."/>
            <person name="Amann R."/>
            <person name="Jetten M.S.M."/>
            <person name="Mascher T."/>
            <person name="Medema M.H."/>
            <person name="Devos D.P."/>
            <person name="Kaster A.-K."/>
            <person name="Ovreas L."/>
            <person name="Rohde M."/>
            <person name="Galperin M.Y."/>
            <person name="Jogler C."/>
        </authorList>
    </citation>
    <scope>NUCLEOTIDE SEQUENCE [LARGE SCALE GENOMIC DNA]</scope>
    <source>
        <strain evidence="3 4">TBK1r</strain>
    </source>
</reference>
<dbReference type="PANTHER" id="PTHR34512:SF30">
    <property type="entry name" value="OUTER MEMBRANE PROTEIN ASSEMBLY FACTOR BAMB"/>
    <property type="match status" value="1"/>
</dbReference>
<gene>
    <name evidence="3" type="ORF">TBK1r_37930</name>
</gene>